<comment type="subcellular location">
    <subcellularLocation>
        <location evidence="6">Cytoplasm</location>
    </subcellularLocation>
</comment>
<dbReference type="CDD" id="cd04164">
    <property type="entry name" value="trmE"/>
    <property type="match status" value="1"/>
</dbReference>
<dbReference type="InterPro" id="IPR027266">
    <property type="entry name" value="TrmE/GcvT-like"/>
</dbReference>
<keyword evidence="4 6" id="KW-0630">Potassium</keyword>
<evidence type="ECO:0000313" key="10">
    <source>
        <dbReference type="Proteomes" id="UP001058364"/>
    </source>
</evidence>
<dbReference type="Gene3D" id="1.20.120.430">
    <property type="entry name" value="tRNA modification GTPase MnmE domain 2"/>
    <property type="match status" value="1"/>
</dbReference>
<feature type="binding site" evidence="6">
    <location>
        <position position="79"/>
    </location>
    <ligand>
        <name>(6S)-5-formyl-5,6,7,8-tetrahydrofolate</name>
        <dbReference type="ChEBI" id="CHEBI:57457"/>
    </ligand>
</feature>
<organism evidence="9 10">
    <name type="scientific">Mesomycoplasma molare</name>
    <dbReference type="NCBI Taxonomy" id="171288"/>
    <lineage>
        <taxon>Bacteria</taxon>
        <taxon>Bacillati</taxon>
        <taxon>Mycoplasmatota</taxon>
        <taxon>Mycoplasmoidales</taxon>
        <taxon>Metamycoplasmataceae</taxon>
        <taxon>Mesomycoplasma</taxon>
    </lineage>
</organism>
<evidence type="ECO:0000256" key="1">
    <source>
        <dbReference type="ARBA" id="ARBA00011043"/>
    </source>
</evidence>
<evidence type="ECO:0000256" key="6">
    <source>
        <dbReference type="HAMAP-Rule" id="MF_00379"/>
    </source>
</evidence>
<dbReference type="InterPro" id="IPR025867">
    <property type="entry name" value="MnmE_helical"/>
</dbReference>
<comment type="similarity">
    <text evidence="1 6 7">Belongs to the TRAFAC class TrmE-Era-EngA-EngB-Septin-like GTPase superfamily. TrmE GTPase family.</text>
</comment>
<dbReference type="EC" id="3.6.-.-" evidence="6"/>
<dbReference type="RefSeq" id="WP_211246864.1">
    <property type="nucleotide sequence ID" value="NZ_CP103423.1"/>
</dbReference>
<evidence type="ECO:0000256" key="5">
    <source>
        <dbReference type="ARBA" id="ARBA00023134"/>
    </source>
</evidence>
<feature type="binding site" evidence="6">
    <location>
        <begin position="269"/>
        <end position="272"/>
    </location>
    <ligand>
        <name>GTP</name>
        <dbReference type="ChEBI" id="CHEBI:37565"/>
    </ligand>
</feature>
<comment type="function">
    <text evidence="6">Exhibits a very high intrinsic GTPase hydrolysis rate. Involved in the addition of a carboxymethylaminomethyl (cmnm) group at the wobble position (U34) of certain tRNAs, forming tRNA-cmnm(5)s(2)U34.</text>
</comment>
<evidence type="ECO:0000313" key="9">
    <source>
        <dbReference type="EMBL" id="UWD34152.1"/>
    </source>
</evidence>
<keyword evidence="6" id="KW-0460">Magnesium</keyword>
<keyword evidence="6" id="KW-0479">Metal-binding</keyword>
<protein>
    <recommendedName>
        <fullName evidence="6">tRNA modification GTPase MnmE</fullName>
        <ecNumber evidence="6">3.6.-.-</ecNumber>
    </recommendedName>
</protein>
<dbReference type="PANTHER" id="PTHR42714:SF2">
    <property type="entry name" value="TRNA MODIFICATION GTPASE GTPBP3, MITOCHONDRIAL"/>
    <property type="match status" value="1"/>
</dbReference>
<dbReference type="Proteomes" id="UP001058364">
    <property type="component" value="Chromosome"/>
</dbReference>
<dbReference type="Pfam" id="PF12631">
    <property type="entry name" value="MnmE_helical"/>
    <property type="match status" value="1"/>
</dbReference>
<dbReference type="Gene3D" id="3.40.50.300">
    <property type="entry name" value="P-loop containing nucleotide triphosphate hydrolases"/>
    <property type="match status" value="1"/>
</dbReference>
<comment type="subunit">
    <text evidence="6">Homodimer. Heterotetramer of two MnmE and two MnmG subunits.</text>
</comment>
<keyword evidence="6" id="KW-0963">Cytoplasm</keyword>
<accession>A0ABY5TU10</accession>
<feature type="binding site" evidence="6">
    <location>
        <position position="250"/>
    </location>
    <ligand>
        <name>Mg(2+)</name>
        <dbReference type="ChEBI" id="CHEBI:18420"/>
    </ligand>
</feature>
<evidence type="ECO:0000256" key="3">
    <source>
        <dbReference type="ARBA" id="ARBA00022741"/>
    </source>
</evidence>
<sequence>MFDNIVAISSGGKVNQAISIIRLTGPDSFNIIKKVFTGKVGKDKEITYGWIKNGDEVIDEVLVLWFEGKNNFIGENTVEVNAHGGIVNTNLILELILANGARMAEPGEFSRRAFLNGKMDLVKAEAINDLIHAKTTLQTKASIKKFDNKTSLYIDNLIQKLLEIIGIIEVNIDYPEYDDVEILTNETLIPKITKLKNELEETIDLSERSRIIYDGVKIAIVGKPNAGKSSLLNALLNEEKAIVTDEEGTTRDVVESSFILKGIPFVIKDTAGIREASNKVEKIGIERSFIQIEESDIIIHLIDSTKKIDSFDELIKEKSKNKTYIPVYNKKDLLNISSLEKDLIYISAKNNDIENLENKIIEKYQNIDINDERNITNIRQLSLIKSAYFSIKNSLSSLKDGIEPDIVIVDLRKAWEDLVNIRGKADNEKLLDSMFKNFCLGK</sequence>
<dbReference type="PROSITE" id="PS51709">
    <property type="entry name" value="G_TRME"/>
    <property type="match status" value="1"/>
</dbReference>
<feature type="binding site" evidence="6">
    <location>
        <position position="229"/>
    </location>
    <ligand>
        <name>Mg(2+)</name>
        <dbReference type="ChEBI" id="CHEBI:18420"/>
    </ligand>
</feature>
<feature type="domain" description="TrmE-type G" evidence="8">
    <location>
        <begin position="215"/>
        <end position="365"/>
    </location>
</feature>
<dbReference type="InterPro" id="IPR027368">
    <property type="entry name" value="MnmE_dom2"/>
</dbReference>
<feature type="binding site" evidence="6">
    <location>
        <position position="442"/>
    </location>
    <ligand>
        <name>(6S)-5-formyl-5,6,7,8-tetrahydrofolate</name>
        <dbReference type="ChEBI" id="CHEBI:57457"/>
    </ligand>
</feature>
<dbReference type="Pfam" id="PF01926">
    <property type="entry name" value="MMR_HSR1"/>
    <property type="match status" value="1"/>
</dbReference>
<evidence type="ECO:0000256" key="7">
    <source>
        <dbReference type="RuleBase" id="RU003313"/>
    </source>
</evidence>
<dbReference type="InterPro" id="IPR004520">
    <property type="entry name" value="GTPase_MnmE"/>
</dbReference>
<dbReference type="CDD" id="cd14858">
    <property type="entry name" value="TrmE_N"/>
    <property type="match status" value="1"/>
</dbReference>
<evidence type="ECO:0000259" key="8">
    <source>
        <dbReference type="PROSITE" id="PS51709"/>
    </source>
</evidence>
<keyword evidence="2 6" id="KW-0819">tRNA processing</keyword>
<dbReference type="SUPFAM" id="SSF103025">
    <property type="entry name" value="Folate-binding domain"/>
    <property type="match status" value="1"/>
</dbReference>
<dbReference type="HAMAP" id="MF_00379">
    <property type="entry name" value="GTPase_MnmE"/>
    <property type="match status" value="1"/>
</dbReference>
<dbReference type="NCBIfam" id="TIGR00231">
    <property type="entry name" value="small_GTP"/>
    <property type="match status" value="1"/>
</dbReference>
<keyword evidence="6" id="KW-0378">Hydrolase</keyword>
<dbReference type="NCBIfam" id="TIGR00450">
    <property type="entry name" value="mnmE_trmE_thdF"/>
    <property type="match status" value="1"/>
</dbReference>
<dbReference type="InterPro" id="IPR005225">
    <property type="entry name" value="Small_GTP-bd"/>
</dbReference>
<name>A0ABY5TU10_9BACT</name>
<dbReference type="SUPFAM" id="SSF116878">
    <property type="entry name" value="TrmE connector domain"/>
    <property type="match status" value="1"/>
</dbReference>
<dbReference type="InterPro" id="IPR006073">
    <property type="entry name" value="GTP-bd"/>
</dbReference>
<dbReference type="InterPro" id="IPR027417">
    <property type="entry name" value="P-loop_NTPase"/>
</dbReference>
<dbReference type="Gene3D" id="3.30.1360.120">
    <property type="entry name" value="Probable tRNA modification gtpase trme, domain 1"/>
    <property type="match status" value="1"/>
</dbReference>
<dbReference type="PRINTS" id="PR00326">
    <property type="entry name" value="GTP1OBG"/>
</dbReference>
<keyword evidence="5 6" id="KW-0342">GTP-binding</keyword>
<dbReference type="SUPFAM" id="SSF52540">
    <property type="entry name" value="P-loop containing nucleoside triphosphate hydrolases"/>
    <property type="match status" value="1"/>
</dbReference>
<gene>
    <name evidence="6 9" type="primary">mnmE</name>
    <name evidence="6" type="synonym">trmE</name>
    <name evidence="9" type="ORF">NX772_03645</name>
</gene>
<feature type="binding site" evidence="6">
    <location>
        <position position="22"/>
    </location>
    <ligand>
        <name>(6S)-5-formyl-5,6,7,8-tetrahydrofolate</name>
        <dbReference type="ChEBI" id="CHEBI:57457"/>
    </ligand>
</feature>
<keyword evidence="10" id="KW-1185">Reference proteome</keyword>
<feature type="binding site" evidence="6">
    <location>
        <begin position="244"/>
        <end position="250"/>
    </location>
    <ligand>
        <name>GTP</name>
        <dbReference type="ChEBI" id="CHEBI:37565"/>
    </ligand>
</feature>
<evidence type="ECO:0000256" key="4">
    <source>
        <dbReference type="ARBA" id="ARBA00022958"/>
    </source>
</evidence>
<reference evidence="9" key="1">
    <citation type="submission" date="2022-08" db="EMBL/GenBank/DDBJ databases">
        <title>Complete genome sequence of Mycoplasma molare type strain H 542.</title>
        <authorList>
            <person name="Spergser J."/>
        </authorList>
    </citation>
    <scope>NUCLEOTIDE SEQUENCE</scope>
    <source>
        <strain evidence="9">H 542</strain>
    </source>
</reference>
<proteinExistence type="inferred from homology"/>
<evidence type="ECO:0000256" key="2">
    <source>
        <dbReference type="ARBA" id="ARBA00022694"/>
    </source>
</evidence>
<dbReference type="InterPro" id="IPR018948">
    <property type="entry name" value="GTP-bd_TrmE_N"/>
</dbReference>
<feature type="binding site" evidence="6">
    <location>
        <begin position="225"/>
        <end position="230"/>
    </location>
    <ligand>
        <name>GTP</name>
        <dbReference type="ChEBI" id="CHEBI:37565"/>
    </ligand>
</feature>
<dbReference type="EMBL" id="CP103423">
    <property type="protein sequence ID" value="UWD34152.1"/>
    <property type="molecule type" value="Genomic_DNA"/>
</dbReference>
<dbReference type="PANTHER" id="PTHR42714">
    <property type="entry name" value="TRNA MODIFICATION GTPASE GTPBP3"/>
    <property type="match status" value="1"/>
</dbReference>
<dbReference type="Pfam" id="PF10396">
    <property type="entry name" value="TrmE_N"/>
    <property type="match status" value="1"/>
</dbReference>
<comment type="caution">
    <text evidence="6">Lacks conserved residue(s) required for the propagation of feature annotation.</text>
</comment>
<dbReference type="InterPro" id="IPR031168">
    <property type="entry name" value="G_TrmE"/>
</dbReference>
<comment type="cofactor">
    <cofactor evidence="6">
        <name>K(+)</name>
        <dbReference type="ChEBI" id="CHEBI:29103"/>
    </cofactor>
    <text evidence="6">Binds 1 potassium ion per subunit.</text>
</comment>
<feature type="binding site" evidence="6">
    <location>
        <position position="118"/>
    </location>
    <ligand>
        <name>(6S)-5-formyl-5,6,7,8-tetrahydrofolate</name>
        <dbReference type="ChEBI" id="CHEBI:57457"/>
    </ligand>
</feature>
<keyword evidence="3 6" id="KW-0547">Nucleotide-binding</keyword>